<sequence>MTPGRVTPAENLHDTLGLRDLGGLRAGAEHRVRPGVLFRGRSPHTVTDMSAGYLADDLWLELVLDLRPGGSAAAHGRGPLSGRPVSYLNAPLSDVTLDAVPDHERGLRFCLHHLAATDSPLSTAVRSVCAMAGRPLLLCCETGTGRTDLLVAILLRIAGVDDDEISTDYVRVGSRPPYTIRALLGALDNDFGGALAWARHRGISALDCRRLRDGLLVPG</sequence>
<dbReference type="Gene3D" id="3.90.190.10">
    <property type="entry name" value="Protein tyrosine phosphatase superfamily"/>
    <property type="match status" value="1"/>
</dbReference>
<proteinExistence type="predicted"/>
<gene>
    <name evidence="1" type="ORF">EV378_5408</name>
</gene>
<keyword evidence="2" id="KW-1185">Reference proteome</keyword>
<dbReference type="InterPro" id="IPR029021">
    <property type="entry name" value="Prot-tyrosine_phosphatase-like"/>
</dbReference>
<accession>A0A4R1HVC3</accession>
<protein>
    <submittedName>
        <fullName evidence="1">Tyrosine phosphatase family protein</fullName>
    </submittedName>
</protein>
<organism evidence="1 2">
    <name type="scientific">Pseudonocardia endophytica</name>
    <dbReference type="NCBI Taxonomy" id="401976"/>
    <lineage>
        <taxon>Bacteria</taxon>
        <taxon>Bacillati</taxon>
        <taxon>Actinomycetota</taxon>
        <taxon>Actinomycetes</taxon>
        <taxon>Pseudonocardiales</taxon>
        <taxon>Pseudonocardiaceae</taxon>
        <taxon>Pseudonocardia</taxon>
    </lineage>
</organism>
<dbReference type="OrthoDB" id="1188001at2"/>
<dbReference type="SUPFAM" id="SSF52799">
    <property type="entry name" value="(Phosphotyrosine protein) phosphatases II"/>
    <property type="match status" value="1"/>
</dbReference>
<dbReference type="InterPro" id="IPR026893">
    <property type="entry name" value="Tyr/Ser_Pase_IphP-type"/>
</dbReference>
<evidence type="ECO:0000313" key="1">
    <source>
        <dbReference type="EMBL" id="TCK21422.1"/>
    </source>
</evidence>
<dbReference type="AlphaFoldDB" id="A0A4R1HVC3"/>
<reference evidence="1 2" key="1">
    <citation type="submission" date="2019-03" db="EMBL/GenBank/DDBJ databases">
        <title>Sequencing the genomes of 1000 actinobacteria strains.</title>
        <authorList>
            <person name="Klenk H.-P."/>
        </authorList>
    </citation>
    <scope>NUCLEOTIDE SEQUENCE [LARGE SCALE GENOMIC DNA]</scope>
    <source>
        <strain evidence="1 2">DSM 44969</strain>
    </source>
</reference>
<dbReference type="GO" id="GO:0004721">
    <property type="term" value="F:phosphoprotein phosphatase activity"/>
    <property type="evidence" value="ECO:0007669"/>
    <property type="project" value="InterPro"/>
</dbReference>
<evidence type="ECO:0000313" key="2">
    <source>
        <dbReference type="Proteomes" id="UP000295560"/>
    </source>
</evidence>
<name>A0A4R1HVC3_PSEEN</name>
<dbReference type="RefSeq" id="WP_132430174.1">
    <property type="nucleotide sequence ID" value="NZ_SMFZ01000002.1"/>
</dbReference>
<comment type="caution">
    <text evidence="1">The sequence shown here is derived from an EMBL/GenBank/DDBJ whole genome shotgun (WGS) entry which is preliminary data.</text>
</comment>
<dbReference type="Pfam" id="PF13350">
    <property type="entry name" value="Y_phosphatase3"/>
    <property type="match status" value="1"/>
</dbReference>
<dbReference type="Proteomes" id="UP000295560">
    <property type="component" value="Unassembled WGS sequence"/>
</dbReference>
<dbReference type="EMBL" id="SMFZ01000002">
    <property type="protein sequence ID" value="TCK21422.1"/>
    <property type="molecule type" value="Genomic_DNA"/>
</dbReference>